<keyword evidence="2" id="KW-1185">Reference proteome</keyword>
<dbReference type="AlphaFoldDB" id="A0A7X9S1N1"/>
<proteinExistence type="predicted"/>
<organism evidence="1 2">
    <name type="scientific">Flammeovirga aprica JL-4</name>
    <dbReference type="NCBI Taxonomy" id="694437"/>
    <lineage>
        <taxon>Bacteria</taxon>
        <taxon>Pseudomonadati</taxon>
        <taxon>Bacteroidota</taxon>
        <taxon>Cytophagia</taxon>
        <taxon>Cytophagales</taxon>
        <taxon>Flammeovirgaceae</taxon>
        <taxon>Flammeovirga</taxon>
    </lineage>
</organism>
<dbReference type="Proteomes" id="UP000576082">
    <property type="component" value="Unassembled WGS sequence"/>
</dbReference>
<protein>
    <submittedName>
        <fullName evidence="1">Uncharacterized protein</fullName>
    </submittedName>
</protein>
<accession>A0A7X9S1N1</accession>
<name>A0A7X9S1N1_9BACT</name>
<gene>
    <name evidence="1" type="ORF">HHU12_32635</name>
</gene>
<sequence length="233" mass="27776">MKLYSLRKYNEHIKWNVMYTFKTEFELRLQDKISGHKFWENPTIIPMELVTRDKELINSEPWTQDLYGWTSYLSKQWADCPNPSLLVISERFLNLLKSFNLPDHRIYEIDILNKKDMNYFIFHPIWYTSEVDYAASEYAIRDKETNEIVKWFGKNTISSKEEFINEYRKISKGTDLEKEKIAFRKPLDFIPGTPTALGCLFTERLKNAFEENGLTGTSFYEYNPEKNTPVIFP</sequence>
<evidence type="ECO:0000313" key="1">
    <source>
        <dbReference type="EMBL" id="NME72751.1"/>
    </source>
</evidence>
<evidence type="ECO:0000313" key="2">
    <source>
        <dbReference type="Proteomes" id="UP000576082"/>
    </source>
</evidence>
<dbReference type="EMBL" id="JABANE010000203">
    <property type="protein sequence ID" value="NME72751.1"/>
    <property type="molecule type" value="Genomic_DNA"/>
</dbReference>
<dbReference type="RefSeq" id="WP_169660921.1">
    <property type="nucleotide sequence ID" value="NZ_JABANE010000203.1"/>
</dbReference>
<reference evidence="1 2" key="1">
    <citation type="submission" date="2020-04" db="EMBL/GenBank/DDBJ databases">
        <title>Flammeovirga sp. SR4, a novel species isolated from seawater.</title>
        <authorList>
            <person name="Wang X."/>
        </authorList>
    </citation>
    <scope>NUCLEOTIDE SEQUENCE [LARGE SCALE GENOMIC DNA]</scope>
    <source>
        <strain evidence="1 2">ATCC 23126</strain>
    </source>
</reference>
<comment type="caution">
    <text evidence="1">The sequence shown here is derived from an EMBL/GenBank/DDBJ whole genome shotgun (WGS) entry which is preliminary data.</text>
</comment>